<proteinExistence type="predicted"/>
<protein>
    <submittedName>
        <fullName evidence="1">934_t:CDS:1</fullName>
    </submittedName>
</protein>
<dbReference type="Proteomes" id="UP000789860">
    <property type="component" value="Unassembled WGS sequence"/>
</dbReference>
<organism evidence="1 2">
    <name type="scientific">Scutellospora calospora</name>
    <dbReference type="NCBI Taxonomy" id="85575"/>
    <lineage>
        <taxon>Eukaryota</taxon>
        <taxon>Fungi</taxon>
        <taxon>Fungi incertae sedis</taxon>
        <taxon>Mucoromycota</taxon>
        <taxon>Glomeromycotina</taxon>
        <taxon>Glomeromycetes</taxon>
        <taxon>Diversisporales</taxon>
        <taxon>Gigasporaceae</taxon>
        <taxon>Scutellospora</taxon>
    </lineage>
</organism>
<comment type="caution">
    <text evidence="1">The sequence shown here is derived from an EMBL/GenBank/DDBJ whole genome shotgun (WGS) entry which is preliminary data.</text>
</comment>
<reference evidence="1" key="1">
    <citation type="submission" date="2021-06" db="EMBL/GenBank/DDBJ databases">
        <authorList>
            <person name="Kallberg Y."/>
            <person name="Tangrot J."/>
            <person name="Rosling A."/>
        </authorList>
    </citation>
    <scope>NUCLEOTIDE SEQUENCE</scope>
    <source>
        <strain evidence="1">AU212A</strain>
    </source>
</reference>
<name>A0ACA9JUS0_9GLOM</name>
<sequence length="260" mass="29711">MDVHVLYGPDVAENENVTTAISYSQAMHKPTKKENTTQEINAIAKSKLQILVKHKPTKEGKRSTNARNHSVQINLSKAQTYKRREEIKSRNNSKKMEATYHYRKAKLPSPVKHNTGNETTTKSISQIPEKHKCEKLYSPNNPSETQPYKRREEIKNKAKSLNPVKHNTGNETTTKSTSQIPEKHKCEKLYSSNNPGEAQPYKRREGIKNKAKSPIPAKHNTGNEATTKSTSQILEKHKREKLYSSNQSQQSTTLQKKRRN</sequence>
<evidence type="ECO:0000313" key="1">
    <source>
        <dbReference type="EMBL" id="CAG8437277.1"/>
    </source>
</evidence>
<keyword evidence="2" id="KW-1185">Reference proteome</keyword>
<dbReference type="EMBL" id="CAJVPM010000168">
    <property type="protein sequence ID" value="CAG8437277.1"/>
    <property type="molecule type" value="Genomic_DNA"/>
</dbReference>
<evidence type="ECO:0000313" key="2">
    <source>
        <dbReference type="Proteomes" id="UP000789860"/>
    </source>
</evidence>
<accession>A0ACA9JUS0</accession>
<gene>
    <name evidence="1" type="ORF">SCALOS_LOCUS355</name>
</gene>